<evidence type="ECO:0000256" key="2">
    <source>
        <dbReference type="SAM" id="SignalP"/>
    </source>
</evidence>
<evidence type="ECO:0000313" key="4">
    <source>
        <dbReference type="EMBL" id="SHN05019.1"/>
    </source>
</evidence>
<keyword evidence="1" id="KW-0175">Coiled coil</keyword>
<dbReference type="InterPro" id="IPR005506">
    <property type="entry name" value="DUF312_ALF"/>
</dbReference>
<accession>A0A9X8N5C2</accession>
<dbReference type="Proteomes" id="UP000184388">
    <property type="component" value="Unassembled WGS sequence"/>
</dbReference>
<evidence type="ECO:0000259" key="3">
    <source>
        <dbReference type="Pfam" id="PF05270"/>
    </source>
</evidence>
<dbReference type="GO" id="GO:0046556">
    <property type="term" value="F:alpha-L-arabinofuranosidase activity"/>
    <property type="evidence" value="ECO:0007669"/>
    <property type="project" value="InterPro"/>
</dbReference>
<feature type="coiled-coil region" evidence="1">
    <location>
        <begin position="309"/>
        <end position="336"/>
    </location>
</feature>
<evidence type="ECO:0000313" key="5">
    <source>
        <dbReference type="Proteomes" id="UP000184388"/>
    </source>
</evidence>
<name>A0A9X8N5C2_9ACTN</name>
<proteinExistence type="predicted"/>
<dbReference type="Gene3D" id="2.80.10.50">
    <property type="match status" value="1"/>
</dbReference>
<feature type="domain" description="Alpha-L-arabinofuranosidase B arabinose-binding" evidence="3">
    <location>
        <begin position="387"/>
        <end position="523"/>
    </location>
</feature>
<organism evidence="4 5">
    <name type="scientific">Streptomyces yunnanensis</name>
    <dbReference type="NCBI Taxonomy" id="156453"/>
    <lineage>
        <taxon>Bacteria</taxon>
        <taxon>Bacillati</taxon>
        <taxon>Actinomycetota</taxon>
        <taxon>Actinomycetes</taxon>
        <taxon>Kitasatosporales</taxon>
        <taxon>Streptomycetaceae</taxon>
        <taxon>Streptomyces</taxon>
    </lineage>
</organism>
<feature type="chain" id="PRO_5040918783" description="Alpha-L-arabinofuranosidase B arabinose-binding domain-containing protein" evidence="2">
    <location>
        <begin position="39"/>
        <end position="529"/>
    </location>
</feature>
<keyword evidence="2" id="KW-0732">Signal</keyword>
<dbReference type="Pfam" id="PF05270">
    <property type="entry name" value="AbfB"/>
    <property type="match status" value="1"/>
</dbReference>
<dbReference type="GO" id="GO:0046373">
    <property type="term" value="P:L-arabinose metabolic process"/>
    <property type="evidence" value="ECO:0007669"/>
    <property type="project" value="InterPro"/>
</dbReference>
<reference evidence="5" key="1">
    <citation type="submission" date="2016-11" db="EMBL/GenBank/DDBJ databases">
        <authorList>
            <person name="Jaros S."/>
            <person name="Januszkiewicz K."/>
            <person name="Wedrychowicz H."/>
        </authorList>
    </citation>
    <scope>NUCLEOTIDE SEQUENCE [LARGE SCALE GENOMIC DNA]</scope>
    <source>
        <strain evidence="5">CGMCC 4.3555</strain>
    </source>
</reference>
<comment type="caution">
    <text evidence="4">The sequence shown here is derived from an EMBL/GenBank/DDBJ whole genome shotgun (WGS) entry which is preliminary data.</text>
</comment>
<dbReference type="EMBL" id="FRBK01000018">
    <property type="protein sequence ID" value="SHN05019.1"/>
    <property type="molecule type" value="Genomic_DNA"/>
</dbReference>
<dbReference type="CDD" id="cd23399">
    <property type="entry name" value="beta-trefoil_ABD_ABFB"/>
    <property type="match status" value="1"/>
</dbReference>
<gene>
    <name evidence="4" type="ORF">SAMN05216268_118131</name>
</gene>
<dbReference type="Pfam" id="PF03752">
    <property type="entry name" value="ALF"/>
    <property type="match status" value="2"/>
</dbReference>
<dbReference type="InterPro" id="IPR007934">
    <property type="entry name" value="AbfB_ABD"/>
</dbReference>
<dbReference type="AlphaFoldDB" id="A0A9X8N5C2"/>
<sequence>MDKTRTNNAGMRRAVKRGIVTATALAAVTGVAAPVSFAAPTDSVARAADIGTNDKQRVDAAAVVRLDPSPDVMLLSDGDFIHALWQKARDAGESLQAVRTAAEEVMMVGTSAEDQVRFITTGIHEAYEVDKQREKDSAAADRAARTAKQQVLIKIGISVTPELLGLSDDNFIRAVMKDAASGPEVRDAAARALAGDAASWQEFIATGAGAARDRDVANELKEKAEKEAQELKRREELKDRKGTATLFETRFDLSFSDSVYELSDDNFIRELLRRTPAEGQHTELYAAAQRAVLSSNPADWQTFLHAGAMQANNLDAENLRKKRAEADRRLALQIQTRAEKTGVHPHLVAAAKKALAGSDQDVARFLMEGQRRALRQSFQASGAQLAGWYIRQSDADKGEAFLAPVNDKDKQTAREDATWIIAPALTGQSGCYSFESARKPGYYLAQQDRRVRLGADDKSGAFRKDATWCARKGLTGSGTSFESANQQGRWLRQFQGDLYAADKGGKQRYEVAKDFTQDATWKISTPLAR</sequence>
<protein>
    <recommendedName>
        <fullName evidence="3">Alpha-L-arabinofuranosidase B arabinose-binding domain-containing protein</fullName>
    </recommendedName>
</protein>
<dbReference type="SUPFAM" id="SSF110221">
    <property type="entry name" value="AbfB domain"/>
    <property type="match status" value="1"/>
</dbReference>
<feature type="coiled-coil region" evidence="1">
    <location>
        <begin position="210"/>
        <end position="241"/>
    </location>
</feature>
<dbReference type="InterPro" id="IPR036195">
    <property type="entry name" value="AbfB_ABD_sf"/>
</dbReference>
<feature type="signal peptide" evidence="2">
    <location>
        <begin position="1"/>
        <end position="38"/>
    </location>
</feature>
<evidence type="ECO:0000256" key="1">
    <source>
        <dbReference type="SAM" id="Coils"/>
    </source>
</evidence>
<dbReference type="RefSeq" id="WP_102923975.1">
    <property type="nucleotide sequence ID" value="NZ_FRBK01000018.1"/>
</dbReference>